<dbReference type="Gene3D" id="2.60.120.10">
    <property type="entry name" value="Jelly Rolls"/>
    <property type="match status" value="1"/>
</dbReference>
<dbReference type="SMART" id="SM00100">
    <property type="entry name" value="cNMP"/>
    <property type="match status" value="1"/>
</dbReference>
<feature type="domain" description="CBS" evidence="4">
    <location>
        <begin position="224"/>
        <end position="280"/>
    </location>
</feature>
<protein>
    <submittedName>
        <fullName evidence="5">CBS domain-containing protein</fullName>
    </submittedName>
</protein>
<dbReference type="Pfam" id="PF03445">
    <property type="entry name" value="DUF294"/>
    <property type="match status" value="1"/>
</dbReference>
<dbReference type="PANTHER" id="PTHR43080:SF2">
    <property type="entry name" value="CBS DOMAIN-CONTAINING PROTEIN"/>
    <property type="match status" value="1"/>
</dbReference>
<dbReference type="Pfam" id="PF00571">
    <property type="entry name" value="CBS"/>
    <property type="match status" value="2"/>
</dbReference>
<dbReference type="SUPFAM" id="SSF54631">
    <property type="entry name" value="CBS-domain pair"/>
    <property type="match status" value="1"/>
</dbReference>
<dbReference type="SUPFAM" id="SSF51206">
    <property type="entry name" value="cAMP-binding domain-like"/>
    <property type="match status" value="1"/>
</dbReference>
<dbReference type="OrthoDB" id="9808528at2"/>
<dbReference type="InterPro" id="IPR018821">
    <property type="entry name" value="DUF294_put_nucleoTrafse_sb-bd"/>
</dbReference>
<evidence type="ECO:0000259" key="3">
    <source>
        <dbReference type="PROSITE" id="PS50042"/>
    </source>
</evidence>
<dbReference type="InterPro" id="IPR014710">
    <property type="entry name" value="RmlC-like_jellyroll"/>
</dbReference>
<evidence type="ECO:0000313" key="5">
    <source>
        <dbReference type="EMBL" id="TCJ89191.1"/>
    </source>
</evidence>
<dbReference type="InterPro" id="IPR051257">
    <property type="entry name" value="Diverse_CBS-Domain"/>
</dbReference>
<proteinExistence type="predicted"/>
<dbReference type="InterPro" id="IPR018490">
    <property type="entry name" value="cNMP-bd_dom_sf"/>
</dbReference>
<dbReference type="SMART" id="SM00116">
    <property type="entry name" value="CBS"/>
    <property type="match status" value="2"/>
</dbReference>
<accession>A0A4R1FE99</accession>
<reference evidence="5 6" key="1">
    <citation type="submission" date="2019-03" db="EMBL/GenBank/DDBJ databases">
        <title>Genomic Encyclopedia of Type Strains, Phase IV (KMG-IV): sequencing the most valuable type-strain genomes for metagenomic binning, comparative biology and taxonomic classification.</title>
        <authorList>
            <person name="Goeker M."/>
        </authorList>
    </citation>
    <scope>NUCLEOTIDE SEQUENCE [LARGE SCALE GENOMIC DNA]</scope>
    <source>
        <strain evidence="5 6">DSM 24830</strain>
    </source>
</reference>
<keyword evidence="6" id="KW-1185">Reference proteome</keyword>
<dbReference type="Proteomes" id="UP000294887">
    <property type="component" value="Unassembled WGS sequence"/>
</dbReference>
<dbReference type="PROSITE" id="PS50042">
    <property type="entry name" value="CNMP_BINDING_3"/>
    <property type="match status" value="1"/>
</dbReference>
<feature type="domain" description="Cyclic nucleotide-binding" evidence="3">
    <location>
        <begin position="17"/>
        <end position="133"/>
    </location>
</feature>
<dbReference type="InterPro" id="IPR000644">
    <property type="entry name" value="CBS_dom"/>
</dbReference>
<dbReference type="AlphaFoldDB" id="A0A4R1FE99"/>
<dbReference type="PROSITE" id="PS51371">
    <property type="entry name" value="CBS"/>
    <property type="match status" value="2"/>
</dbReference>
<dbReference type="GO" id="GO:0008773">
    <property type="term" value="F:[protein-PII] uridylyltransferase activity"/>
    <property type="evidence" value="ECO:0007669"/>
    <property type="project" value="InterPro"/>
</dbReference>
<gene>
    <name evidence="5" type="ORF">EV695_1053</name>
</gene>
<dbReference type="PANTHER" id="PTHR43080">
    <property type="entry name" value="CBS DOMAIN-CONTAINING PROTEIN CBSX3, MITOCHONDRIAL"/>
    <property type="match status" value="1"/>
</dbReference>
<dbReference type="EMBL" id="SMFQ01000002">
    <property type="protein sequence ID" value="TCJ89191.1"/>
    <property type="molecule type" value="Genomic_DNA"/>
</dbReference>
<evidence type="ECO:0000313" key="6">
    <source>
        <dbReference type="Proteomes" id="UP000294887"/>
    </source>
</evidence>
<dbReference type="Gene3D" id="3.10.580.10">
    <property type="entry name" value="CBS-domain"/>
    <property type="match status" value="1"/>
</dbReference>
<organism evidence="5 6">
    <name type="scientific">Cocleimonas flava</name>
    <dbReference type="NCBI Taxonomy" id="634765"/>
    <lineage>
        <taxon>Bacteria</taxon>
        <taxon>Pseudomonadati</taxon>
        <taxon>Pseudomonadota</taxon>
        <taxon>Gammaproteobacteria</taxon>
        <taxon>Thiotrichales</taxon>
        <taxon>Thiotrichaceae</taxon>
        <taxon>Cocleimonas</taxon>
    </lineage>
</organism>
<dbReference type="InterPro" id="IPR000595">
    <property type="entry name" value="cNMP-bd_dom"/>
</dbReference>
<feature type="domain" description="CBS" evidence="4">
    <location>
        <begin position="157"/>
        <end position="219"/>
    </location>
</feature>
<evidence type="ECO:0000256" key="2">
    <source>
        <dbReference type="PROSITE-ProRule" id="PRU00703"/>
    </source>
</evidence>
<dbReference type="RefSeq" id="WP_131904837.1">
    <property type="nucleotide sequence ID" value="NZ_BAAAFU010000008.1"/>
</dbReference>
<dbReference type="InterPro" id="IPR046342">
    <property type="entry name" value="CBS_dom_sf"/>
</dbReference>
<dbReference type="Pfam" id="PF00027">
    <property type="entry name" value="cNMP_binding"/>
    <property type="match status" value="1"/>
</dbReference>
<dbReference type="InterPro" id="IPR005105">
    <property type="entry name" value="GlnD_Uridyltrans_N"/>
</dbReference>
<dbReference type="CDD" id="cd00038">
    <property type="entry name" value="CAP_ED"/>
    <property type="match status" value="1"/>
</dbReference>
<name>A0A4R1FE99_9GAMM</name>
<dbReference type="CDD" id="cd04587">
    <property type="entry name" value="CBS_pair_CAP-ED_NT_Pol-beta-like_DUF294_assoc"/>
    <property type="match status" value="1"/>
</dbReference>
<keyword evidence="1 2" id="KW-0129">CBS domain</keyword>
<evidence type="ECO:0000256" key="1">
    <source>
        <dbReference type="ARBA" id="ARBA00023122"/>
    </source>
</evidence>
<sequence>MEIEQLEIREYLETCSPLDKLSAKTLDEIVKTLEVTYLRRGKPLLTPGDENQSLYLIRTGALELYDTEGNIAAQLSEGDWAGHRSTMLSGIVTRKVMAIEDSLLYIIAAPVFKKLLKEEEGIREYFSERKHERLRSAIKTISNNERSSLISTRVSELSHATPLIVESNTTIREAANRMTNEHVSALLVINSGETNIQGIITDREFCTKVVAKGLNLEDSVDTIMTRNLITMPSTATASQALLTMARNNIRHIPVLENNIIKSMVTAADIIRQQSNNAVYLINEIHRAKSVEELTSLSKQLAPTLVNLVNSGLNADDTAHSISSIGESIAKRLLRMAEDKLGPPPVPYAFIIAGSQARNEQTAHSDQDNALILSDDYVEEKHDEYFLALAKFVSDGLDACGYIYCPGDVMATNKKWRQPFSTWLAYFKKWIDEPEPKPLMYASIFFDLRCIHGEQQLLEALQTKVYKRTKKSDLFINLMVDNALHYRPPLGLFRHFVLEKTGAEQKALNMKKRGVVPIIDLARVYALKAGSHVINTQERLDEAAIAGVLSQEGRADLKDAFEFISTVRLKHQAMQIENGKIADNHVPPEELSSLERRHLKDSFEIVSTLQTAMERLS</sequence>
<dbReference type="Pfam" id="PF10335">
    <property type="entry name" value="DUF294_C"/>
    <property type="match status" value="1"/>
</dbReference>
<evidence type="ECO:0000259" key="4">
    <source>
        <dbReference type="PROSITE" id="PS51371"/>
    </source>
</evidence>
<comment type="caution">
    <text evidence="5">The sequence shown here is derived from an EMBL/GenBank/DDBJ whole genome shotgun (WGS) entry which is preliminary data.</text>
</comment>
<dbReference type="CDD" id="cd05401">
    <property type="entry name" value="NT_GlnE_GlnD_like"/>
    <property type="match status" value="1"/>
</dbReference>